<dbReference type="AlphaFoldDB" id="A0A8H6CE49"/>
<organism evidence="2 3">
    <name type="scientific">Letharia lupina</name>
    <dbReference type="NCBI Taxonomy" id="560253"/>
    <lineage>
        <taxon>Eukaryota</taxon>
        <taxon>Fungi</taxon>
        <taxon>Dikarya</taxon>
        <taxon>Ascomycota</taxon>
        <taxon>Pezizomycotina</taxon>
        <taxon>Lecanoromycetes</taxon>
        <taxon>OSLEUM clade</taxon>
        <taxon>Lecanoromycetidae</taxon>
        <taxon>Lecanorales</taxon>
        <taxon>Lecanorineae</taxon>
        <taxon>Parmeliaceae</taxon>
        <taxon>Letharia</taxon>
    </lineage>
</organism>
<feature type="transmembrane region" description="Helical" evidence="1">
    <location>
        <begin position="562"/>
        <end position="581"/>
    </location>
</feature>
<feature type="transmembrane region" description="Helical" evidence="1">
    <location>
        <begin position="798"/>
        <end position="817"/>
    </location>
</feature>
<feature type="transmembrane region" description="Helical" evidence="1">
    <location>
        <begin position="730"/>
        <end position="747"/>
    </location>
</feature>
<keyword evidence="3" id="KW-1185">Reference proteome</keyword>
<dbReference type="Proteomes" id="UP000593566">
    <property type="component" value="Unassembled WGS sequence"/>
</dbReference>
<dbReference type="EMBL" id="JACCJB010000013">
    <property type="protein sequence ID" value="KAF6221611.1"/>
    <property type="molecule type" value="Genomic_DNA"/>
</dbReference>
<keyword evidence="1" id="KW-1133">Transmembrane helix</keyword>
<feature type="transmembrane region" description="Helical" evidence="1">
    <location>
        <begin position="759"/>
        <end position="778"/>
    </location>
</feature>
<gene>
    <name evidence="2" type="ORF">HO133_001577</name>
</gene>
<evidence type="ECO:0000313" key="2">
    <source>
        <dbReference type="EMBL" id="KAF6221611.1"/>
    </source>
</evidence>
<name>A0A8H6CE49_9LECA</name>
<feature type="transmembrane region" description="Helical" evidence="1">
    <location>
        <begin position="593"/>
        <end position="619"/>
    </location>
</feature>
<dbReference type="GeneID" id="59329993"/>
<feature type="transmembrane region" description="Helical" evidence="1">
    <location>
        <begin position="12"/>
        <end position="34"/>
    </location>
</feature>
<feature type="transmembrane region" description="Helical" evidence="1">
    <location>
        <begin position="439"/>
        <end position="458"/>
    </location>
</feature>
<feature type="transmembrane region" description="Helical" evidence="1">
    <location>
        <begin position="464"/>
        <end position="481"/>
    </location>
</feature>
<feature type="transmembrane region" description="Helical" evidence="1">
    <location>
        <begin position="164"/>
        <end position="185"/>
    </location>
</feature>
<keyword evidence="1" id="KW-0472">Membrane</keyword>
<protein>
    <submittedName>
        <fullName evidence="2">Uncharacterized protein</fullName>
    </submittedName>
</protein>
<dbReference type="RefSeq" id="XP_037151046.1">
    <property type="nucleotide sequence ID" value="XM_037292507.1"/>
</dbReference>
<feature type="transmembrane region" description="Helical" evidence="1">
    <location>
        <begin position="639"/>
        <end position="659"/>
    </location>
</feature>
<feature type="transmembrane region" description="Helical" evidence="1">
    <location>
        <begin position="191"/>
        <end position="213"/>
    </location>
</feature>
<feature type="transmembrane region" description="Helical" evidence="1">
    <location>
        <begin position="364"/>
        <end position="388"/>
    </location>
</feature>
<keyword evidence="1" id="KW-0812">Transmembrane</keyword>
<reference evidence="2 3" key="1">
    <citation type="journal article" date="2020" name="Genomics">
        <title>Complete, high-quality genomes from long-read metagenomic sequencing of two wolf lichen thalli reveals enigmatic genome architecture.</title>
        <authorList>
            <person name="McKenzie S.K."/>
            <person name="Walston R.F."/>
            <person name="Allen J.L."/>
        </authorList>
    </citation>
    <scope>NUCLEOTIDE SEQUENCE [LARGE SCALE GENOMIC DNA]</scope>
    <source>
        <strain evidence="2">WasteWater1</strain>
    </source>
</reference>
<accession>A0A8H6CE49</accession>
<evidence type="ECO:0000313" key="3">
    <source>
        <dbReference type="Proteomes" id="UP000593566"/>
    </source>
</evidence>
<feature type="transmembrane region" description="Helical" evidence="1">
    <location>
        <begin position="225"/>
        <end position="244"/>
    </location>
</feature>
<comment type="caution">
    <text evidence="2">The sequence shown here is derived from an EMBL/GenBank/DDBJ whole genome shotgun (WGS) entry which is preliminary data.</text>
</comment>
<feature type="transmembrane region" description="Helical" evidence="1">
    <location>
        <begin position="40"/>
        <end position="60"/>
    </location>
</feature>
<feature type="transmembrane region" description="Helical" evidence="1">
    <location>
        <begin position="400"/>
        <end position="418"/>
    </location>
</feature>
<sequence>MGMTIKLPDWSLNYQVAAFGAYATILVESVYVILGGFENASLLSISILTNGSAVFVVGFGGTFSTPFAIIRICLTSLFLLWAIISQENGAFDGTYAILCSVAHLFYQLRLRQNWDESEGFLPQYEKCAKTDEAPSESCLHTPPTDHNDAAKLSRNLRIFFGDSFCLEGAMVPVTVLGTVMTYRVFDFDLGFGLVFAFLSAFSSSVILLFINYARTRGRRMDTRKALQRLLAMVLVIGTFCFVFFTSVEFPGIEFNWWKITFGVAWFMFQFITTFVACRFLIHATLFSCAACSQREAGIYGPLTQEASARCLWDDSVTLPALDQVKDNAIGESTTFRIKRQKGSDLVERFWLNDQEWFQISPRSFVIFFVSCVALASFSGGALGLNGSFAGIGSHVLKNTAFYVTMAFTFVSTGHTPVGDSPELMFVPLRHYFPAWKANASTILATMLVHAYLVLAPLSEVDSSFATPLACTIVAPLLLAGLSKPLDTVGQEGNRGPGLKEQTVDLGSAEPSMSTIKTWAIDSTLVYSSSHIRRLDLRVLLLGVSVTLFDVLCNQYQDEMSVTRRPTSAVVSIIVTGIWLYLNNSVPTSRELEPGLLSLAAASLVGIFSHVNFLDAFGLYDNEWENKNSTQIMPRPEKASHSNPVMIALWYTTLISMVVFNRRLVHRKADQALPATNGQPPKRDHLLFGLHVKTSRTSFAWQLRDSRVAICLVFTMVAACMGESWPLDMNTTVAGLLLFTLIVSFQLPPTCDNLDEKKSLLHVAALGFSALVTVLAVGLNRHGVSDDLMSDPKLYWKAGAWSALIFYRLFVMVVGSLLEGWGWFTRRSHVGELPTVALQDEEKATVHEGEKQKIIDATAND</sequence>
<feature type="transmembrane region" description="Helical" evidence="1">
    <location>
        <begin position="67"/>
        <end position="84"/>
    </location>
</feature>
<evidence type="ECO:0000256" key="1">
    <source>
        <dbReference type="SAM" id="Phobius"/>
    </source>
</evidence>
<proteinExistence type="predicted"/>
<feature type="transmembrane region" description="Helical" evidence="1">
    <location>
        <begin position="256"/>
        <end position="277"/>
    </location>
</feature>